<reference evidence="2 3" key="1">
    <citation type="submission" date="2023-06" db="EMBL/GenBank/DDBJ databases">
        <title>Sporosarcina sp. nov., isolated from Korean traditional fermented seafood 'Jeotgal'.</title>
        <authorList>
            <person name="Yang A.I."/>
            <person name="Shin N.-R."/>
        </authorList>
    </citation>
    <scope>NUCLEOTIDE SEQUENCE [LARGE SCALE GENOMIC DNA]</scope>
    <source>
        <strain evidence="2 3">KCTC43456</strain>
    </source>
</reference>
<protein>
    <submittedName>
        <fullName evidence="2">Methyltransferase domain-containing protein</fullName>
    </submittedName>
</protein>
<keyword evidence="2" id="KW-0489">Methyltransferase</keyword>
<keyword evidence="3" id="KW-1185">Reference proteome</keyword>
<dbReference type="InterPro" id="IPR041698">
    <property type="entry name" value="Methyltransf_25"/>
</dbReference>
<dbReference type="GO" id="GO:0008168">
    <property type="term" value="F:methyltransferase activity"/>
    <property type="evidence" value="ECO:0007669"/>
    <property type="project" value="UniProtKB-KW"/>
</dbReference>
<keyword evidence="2" id="KW-0808">Transferase</keyword>
<evidence type="ECO:0000313" key="3">
    <source>
        <dbReference type="Proteomes" id="UP001271648"/>
    </source>
</evidence>
<dbReference type="EMBL" id="JAUBDJ010000003">
    <property type="protein sequence ID" value="MDW0116560.1"/>
    <property type="molecule type" value="Genomic_DNA"/>
</dbReference>
<dbReference type="SUPFAM" id="SSF53335">
    <property type="entry name" value="S-adenosyl-L-methionine-dependent methyltransferases"/>
    <property type="match status" value="1"/>
</dbReference>
<proteinExistence type="predicted"/>
<dbReference type="Pfam" id="PF13649">
    <property type="entry name" value="Methyltransf_25"/>
    <property type="match status" value="1"/>
</dbReference>
<dbReference type="RefSeq" id="WP_317940457.1">
    <property type="nucleotide sequence ID" value="NZ_JAUBDJ010000003.1"/>
</dbReference>
<dbReference type="InterPro" id="IPR029063">
    <property type="entry name" value="SAM-dependent_MTases_sf"/>
</dbReference>
<evidence type="ECO:0000259" key="1">
    <source>
        <dbReference type="Pfam" id="PF13649"/>
    </source>
</evidence>
<organism evidence="2 3">
    <name type="scientific">Sporosarcina thermotolerans</name>
    <dbReference type="NCBI Taxonomy" id="633404"/>
    <lineage>
        <taxon>Bacteria</taxon>
        <taxon>Bacillati</taxon>
        <taxon>Bacillota</taxon>
        <taxon>Bacilli</taxon>
        <taxon>Bacillales</taxon>
        <taxon>Caryophanaceae</taxon>
        <taxon>Sporosarcina</taxon>
    </lineage>
</organism>
<name>A0AAW9A9H4_9BACL</name>
<comment type="caution">
    <text evidence="2">The sequence shown here is derived from an EMBL/GenBank/DDBJ whole genome shotgun (WGS) entry which is preliminary data.</text>
</comment>
<gene>
    <name evidence="2" type="ORF">QTL97_06410</name>
</gene>
<dbReference type="AlphaFoldDB" id="A0AAW9A9H4"/>
<accession>A0AAW9A9H4</accession>
<dbReference type="Gene3D" id="3.40.50.150">
    <property type="entry name" value="Vaccinia Virus protein VP39"/>
    <property type="match status" value="1"/>
</dbReference>
<dbReference type="Proteomes" id="UP001271648">
    <property type="component" value="Unassembled WGS sequence"/>
</dbReference>
<sequence length="281" mass="31896">MDRGSIEYIVGCMATYNGEKEIQRIQTGHRLKLVEFWNIRKGDRVLEIGCGQGDTTAALAYKVGNQGFVHGIDIAQADYGGPITLGEARNQLLDSDMGDRMKIEFGVDVLSDEIDFPPMSFDYIVFSHCAFYLRSEEELTVILSKVQKWGKQLCFAEWDTRIQRLEQYPHLQAVLIQAHYECFKESSLANVRTLFTPADCLRIAKDAGWTVAREQIIQSPDLQDGQWEVAMTLKEYEGEINRLEVVPDKLRSLLHSEVELLKAAKEKVVIEPLSVFAFVAE</sequence>
<feature type="domain" description="Methyltransferase" evidence="1">
    <location>
        <begin position="45"/>
        <end position="148"/>
    </location>
</feature>
<dbReference type="GO" id="GO:0032259">
    <property type="term" value="P:methylation"/>
    <property type="evidence" value="ECO:0007669"/>
    <property type="project" value="UniProtKB-KW"/>
</dbReference>
<evidence type="ECO:0000313" key="2">
    <source>
        <dbReference type="EMBL" id="MDW0116560.1"/>
    </source>
</evidence>